<name>A0ABR1XNS0_9PEZI</name>
<organism evidence="2 3">
    <name type="scientific">Phyllosticta citrichinensis</name>
    <dbReference type="NCBI Taxonomy" id="1130410"/>
    <lineage>
        <taxon>Eukaryota</taxon>
        <taxon>Fungi</taxon>
        <taxon>Dikarya</taxon>
        <taxon>Ascomycota</taxon>
        <taxon>Pezizomycotina</taxon>
        <taxon>Dothideomycetes</taxon>
        <taxon>Dothideomycetes incertae sedis</taxon>
        <taxon>Botryosphaeriales</taxon>
        <taxon>Phyllostictaceae</taxon>
        <taxon>Phyllosticta</taxon>
    </lineage>
</organism>
<feature type="region of interest" description="Disordered" evidence="1">
    <location>
        <begin position="634"/>
        <end position="693"/>
    </location>
</feature>
<feature type="region of interest" description="Disordered" evidence="1">
    <location>
        <begin position="318"/>
        <end position="391"/>
    </location>
</feature>
<evidence type="ECO:0000313" key="3">
    <source>
        <dbReference type="Proteomes" id="UP001456524"/>
    </source>
</evidence>
<feature type="compositionally biased region" description="Low complexity" evidence="1">
    <location>
        <begin position="318"/>
        <end position="334"/>
    </location>
</feature>
<comment type="caution">
    <text evidence="2">The sequence shown here is derived from an EMBL/GenBank/DDBJ whole genome shotgun (WGS) entry which is preliminary data.</text>
</comment>
<feature type="compositionally biased region" description="Basic and acidic residues" evidence="1">
    <location>
        <begin position="634"/>
        <end position="657"/>
    </location>
</feature>
<feature type="compositionally biased region" description="Polar residues" evidence="1">
    <location>
        <begin position="455"/>
        <end position="464"/>
    </location>
</feature>
<evidence type="ECO:0000313" key="2">
    <source>
        <dbReference type="EMBL" id="KAK8161863.1"/>
    </source>
</evidence>
<evidence type="ECO:0000256" key="1">
    <source>
        <dbReference type="SAM" id="MobiDB-lite"/>
    </source>
</evidence>
<feature type="region of interest" description="Disordered" evidence="1">
    <location>
        <begin position="180"/>
        <end position="205"/>
    </location>
</feature>
<feature type="compositionally biased region" description="Basic and acidic residues" evidence="1">
    <location>
        <begin position="424"/>
        <end position="433"/>
    </location>
</feature>
<gene>
    <name evidence="2" type="ORF">IWX90DRAFT_506726</name>
</gene>
<sequence>MADAGGTTVAKKNTPQLDKAEVLDLVNDSLGFLDRIFTEQGLGVLEANADTNGVRDFLGEQWDTSRIGKWLQYTDGLAQHLGAEVRRARVLAYHAGQADQNRHLTHVGDYKVVINLDQGVIDLVEQTMRDVTADDLIVRSLIRLDGGKSEVIITPVSGIDQEDLDRLVRPVVQVVKDNHWEDDGLGDEGDDNDNDGDDEPGHTDKEITDRLTLIMDTFLHWVDEHGFDPDLWLSWVNRISEEVFNGVPVVEFADEDQKRQWGLHKIMYLADCLNRMIIDGGRVTTGLRGQLDGARKRAKAAKKKSAILEAQLKECNAARSQQGQRAGQTTQQTSKESELADQVRDLRRELDAEKKKHAETKQKYKAASARAGDGNGDASGEEGDENDEQSRQEKLEAVCARLDQVRKQSKQVVELQDKTRKRAKEAEEARKNLESSLVKEIQKNAKLEKQLKASGKTTTTNGSPTADAAALAADLAQANKDKDDLEKKAKDAEKRLGEAQKKEQDQAAAHAKALDDARQAAKTKAAQQATALQKCQRDLAEAQKKKTAGDDSADDEESDDEAGVLSQAPLHSGNARILTKIPNHLSVTLKYDLVSADGTVTNKGITPEIGNSVGTGIAKVVKNQDGDHVLKIKARFEPKEGDKQRTEKQDNGEKPGDGGKNSKRRAGKDTEDAGQTGKKQKTGKAQRLGRTGR</sequence>
<feature type="compositionally biased region" description="Low complexity" evidence="1">
    <location>
        <begin position="466"/>
        <end position="478"/>
    </location>
</feature>
<feature type="compositionally biased region" description="Basic and acidic residues" evidence="1">
    <location>
        <begin position="440"/>
        <end position="451"/>
    </location>
</feature>
<feature type="compositionally biased region" description="Acidic residues" evidence="1">
    <location>
        <begin position="551"/>
        <end position="562"/>
    </location>
</feature>
<feature type="compositionally biased region" description="Acidic residues" evidence="1">
    <location>
        <begin position="183"/>
        <end position="198"/>
    </location>
</feature>
<feature type="region of interest" description="Disordered" evidence="1">
    <location>
        <begin position="542"/>
        <end position="568"/>
    </location>
</feature>
<feature type="compositionally biased region" description="Basic and acidic residues" evidence="1">
    <location>
        <begin position="335"/>
        <end position="362"/>
    </location>
</feature>
<protein>
    <submittedName>
        <fullName evidence="2">Uncharacterized protein</fullName>
    </submittedName>
</protein>
<keyword evidence="3" id="KW-1185">Reference proteome</keyword>
<dbReference type="EMBL" id="JBBWUH010000007">
    <property type="protein sequence ID" value="KAK8161863.1"/>
    <property type="molecule type" value="Genomic_DNA"/>
</dbReference>
<feature type="compositionally biased region" description="Basic and acidic residues" evidence="1">
    <location>
        <begin position="479"/>
        <end position="505"/>
    </location>
</feature>
<accession>A0ABR1XNS0</accession>
<reference evidence="2 3" key="1">
    <citation type="journal article" date="2022" name="G3 (Bethesda)">
        <title>Enemy or ally: a genomic approach to elucidate the lifestyle of Phyllosticta citrichinaensis.</title>
        <authorList>
            <person name="Buijs V.A."/>
            <person name="Groenewald J.Z."/>
            <person name="Haridas S."/>
            <person name="LaButti K.M."/>
            <person name="Lipzen A."/>
            <person name="Martin F.M."/>
            <person name="Barry K."/>
            <person name="Grigoriev I.V."/>
            <person name="Crous P.W."/>
            <person name="Seidl M.F."/>
        </authorList>
    </citation>
    <scope>NUCLEOTIDE SEQUENCE [LARGE SCALE GENOMIC DNA]</scope>
    <source>
        <strain evidence="2 3">CBS 129764</strain>
    </source>
</reference>
<proteinExistence type="predicted"/>
<feature type="region of interest" description="Disordered" evidence="1">
    <location>
        <begin position="405"/>
        <end position="522"/>
    </location>
</feature>
<dbReference type="Proteomes" id="UP001456524">
    <property type="component" value="Unassembled WGS sequence"/>
</dbReference>